<keyword evidence="3" id="KW-1185">Reference proteome</keyword>
<dbReference type="InterPro" id="IPR013762">
    <property type="entry name" value="Integrase-like_cat_sf"/>
</dbReference>
<proteinExistence type="predicted"/>
<organism evidence="2 3">
    <name type="scientific">Streptosporangium lutulentum</name>
    <dbReference type="NCBI Taxonomy" id="1461250"/>
    <lineage>
        <taxon>Bacteria</taxon>
        <taxon>Bacillati</taxon>
        <taxon>Actinomycetota</taxon>
        <taxon>Actinomycetes</taxon>
        <taxon>Streptosporangiales</taxon>
        <taxon>Streptosporangiaceae</taxon>
        <taxon>Streptosporangium</taxon>
    </lineage>
</organism>
<dbReference type="InterPro" id="IPR011010">
    <property type="entry name" value="DNA_brk_join_enz"/>
</dbReference>
<name>A0ABT9QS06_9ACTN</name>
<protein>
    <submittedName>
        <fullName evidence="2">Integrase</fullName>
    </submittedName>
</protein>
<accession>A0ABT9QS06</accession>
<comment type="caution">
    <text evidence="2">The sequence shown here is derived from an EMBL/GenBank/DDBJ whole genome shotgun (WGS) entry which is preliminary data.</text>
</comment>
<reference evidence="2 3" key="1">
    <citation type="submission" date="2023-07" db="EMBL/GenBank/DDBJ databases">
        <title>Sequencing the genomes of 1000 actinobacteria strains.</title>
        <authorList>
            <person name="Klenk H.-P."/>
        </authorList>
    </citation>
    <scope>NUCLEOTIDE SEQUENCE [LARGE SCALE GENOMIC DNA]</scope>
    <source>
        <strain evidence="2 3">DSM 46740</strain>
    </source>
</reference>
<gene>
    <name evidence="2" type="ORF">J2853_008743</name>
</gene>
<evidence type="ECO:0000313" key="2">
    <source>
        <dbReference type="EMBL" id="MDP9849532.1"/>
    </source>
</evidence>
<sequence>MSIKAVADFLGHADPGFTLRTYTHLMPSREDRMRQVVEDARAKGQHAPDVP</sequence>
<dbReference type="EMBL" id="JAUSQU010000001">
    <property type="protein sequence ID" value="MDP9849532.1"/>
    <property type="molecule type" value="Genomic_DNA"/>
</dbReference>
<dbReference type="Gene3D" id="1.10.443.10">
    <property type="entry name" value="Intergrase catalytic core"/>
    <property type="match status" value="1"/>
</dbReference>
<keyword evidence="1" id="KW-0233">DNA recombination</keyword>
<dbReference type="Proteomes" id="UP001225356">
    <property type="component" value="Unassembled WGS sequence"/>
</dbReference>
<evidence type="ECO:0000313" key="3">
    <source>
        <dbReference type="Proteomes" id="UP001225356"/>
    </source>
</evidence>
<dbReference type="RefSeq" id="WP_307567439.1">
    <property type="nucleotide sequence ID" value="NZ_JAUSQU010000001.1"/>
</dbReference>
<dbReference type="SUPFAM" id="SSF56349">
    <property type="entry name" value="DNA breaking-rejoining enzymes"/>
    <property type="match status" value="1"/>
</dbReference>
<evidence type="ECO:0000256" key="1">
    <source>
        <dbReference type="ARBA" id="ARBA00023172"/>
    </source>
</evidence>